<name>A0A914HNF3_GLORO</name>
<proteinExistence type="predicted"/>
<reference evidence="3" key="1">
    <citation type="submission" date="2022-11" db="UniProtKB">
        <authorList>
            <consortium name="WormBaseParasite"/>
        </authorList>
    </citation>
    <scope>IDENTIFICATION</scope>
</reference>
<dbReference type="WBParaSite" id="Gr19_v10_g2394.t1">
    <property type="protein sequence ID" value="Gr19_v10_g2394.t1"/>
    <property type="gene ID" value="Gr19_v10_g2394"/>
</dbReference>
<keyword evidence="1" id="KW-0175">Coiled coil</keyword>
<evidence type="ECO:0000313" key="3">
    <source>
        <dbReference type="WBParaSite" id="Gr19_v10_g2394.t1"/>
    </source>
</evidence>
<feature type="coiled-coil region" evidence="1">
    <location>
        <begin position="51"/>
        <end position="128"/>
    </location>
</feature>
<dbReference type="InterPro" id="IPR043136">
    <property type="entry name" value="B30.2/SPRY_sf"/>
</dbReference>
<dbReference type="SUPFAM" id="SSF49899">
    <property type="entry name" value="Concanavalin A-like lectins/glucanases"/>
    <property type="match status" value="1"/>
</dbReference>
<evidence type="ECO:0000256" key="1">
    <source>
        <dbReference type="SAM" id="Coils"/>
    </source>
</evidence>
<accession>A0A914HNF3</accession>
<organism evidence="2 3">
    <name type="scientific">Globodera rostochiensis</name>
    <name type="common">Golden nematode worm</name>
    <name type="synonym">Heterodera rostochiensis</name>
    <dbReference type="NCBI Taxonomy" id="31243"/>
    <lineage>
        <taxon>Eukaryota</taxon>
        <taxon>Metazoa</taxon>
        <taxon>Ecdysozoa</taxon>
        <taxon>Nematoda</taxon>
        <taxon>Chromadorea</taxon>
        <taxon>Rhabditida</taxon>
        <taxon>Tylenchina</taxon>
        <taxon>Tylenchomorpha</taxon>
        <taxon>Tylenchoidea</taxon>
        <taxon>Heteroderidae</taxon>
        <taxon>Heteroderinae</taxon>
        <taxon>Globodera</taxon>
    </lineage>
</organism>
<dbReference type="AlphaFoldDB" id="A0A914HNF3"/>
<sequence>MIHSNECAKNARKIQFLFTDRKVIVRNESFGIKTLNCPIGTPTIELSPNIMKKMERELLAIKEELKNAKELLSKNLEEMEEWKSIVKLEQENRIDQLRQEIAKMEQYQNEQQQNIVDLQKTVAALKEIEQIPQNRWDPSACHEDLTLSPDRLIVEHNGEISGYCSVFAERKMPKKDSGIFYYEMEMLRQEGHVRIGLGAKPMPMQRMDDWIAFHEGTYAYQSDGVFMGHDDGLRLVSATSSAAAWIWQLAKSFTRSMDI</sequence>
<dbReference type="Proteomes" id="UP000887572">
    <property type="component" value="Unplaced"/>
</dbReference>
<dbReference type="InterPro" id="IPR013320">
    <property type="entry name" value="ConA-like_dom_sf"/>
</dbReference>
<keyword evidence="2" id="KW-1185">Reference proteome</keyword>
<dbReference type="Gene3D" id="2.60.120.920">
    <property type="match status" value="1"/>
</dbReference>
<protein>
    <submittedName>
        <fullName evidence="3">SPRY domain-containing protein</fullName>
    </submittedName>
</protein>
<evidence type="ECO:0000313" key="2">
    <source>
        <dbReference type="Proteomes" id="UP000887572"/>
    </source>
</evidence>